<dbReference type="Proteomes" id="UP000184510">
    <property type="component" value="Unassembled WGS sequence"/>
</dbReference>
<dbReference type="Pfam" id="PF17755">
    <property type="entry name" value="UvrA_DNA-bind"/>
    <property type="match status" value="1"/>
</dbReference>
<evidence type="ECO:0000256" key="5">
    <source>
        <dbReference type="ARBA" id="ARBA00022741"/>
    </source>
</evidence>
<accession>A0A1M6D3S0</accession>
<dbReference type="SUPFAM" id="SSF52540">
    <property type="entry name" value="P-loop containing nucleoside triphosphate hydrolases"/>
    <property type="match status" value="4"/>
</dbReference>
<dbReference type="PROSITE" id="PS00211">
    <property type="entry name" value="ABC_TRANSPORTER_1"/>
    <property type="match status" value="3"/>
</dbReference>
<keyword evidence="3" id="KW-0479">Metal-binding</keyword>
<keyword evidence="13" id="KW-0234">DNA repair</keyword>
<dbReference type="Gene3D" id="3.30.1490.20">
    <property type="entry name" value="ATP-grasp fold, A domain"/>
    <property type="match status" value="1"/>
</dbReference>
<evidence type="ECO:0000256" key="14">
    <source>
        <dbReference type="ARBA" id="ARBA00038000"/>
    </source>
</evidence>
<dbReference type="InterPro" id="IPR004602">
    <property type="entry name" value="UvrA"/>
</dbReference>
<keyword evidence="4" id="KW-0677">Repeat</keyword>
<dbReference type="InterPro" id="IPR013815">
    <property type="entry name" value="ATP_grasp_subdomain_1"/>
</dbReference>
<proteinExistence type="inferred from homology"/>
<comment type="subcellular location">
    <subcellularLocation>
        <location evidence="1">Cytoplasm</location>
    </subcellularLocation>
</comment>
<evidence type="ECO:0000313" key="19">
    <source>
        <dbReference type="EMBL" id="SHI67849.1"/>
    </source>
</evidence>
<dbReference type="Gene3D" id="3.30.190.20">
    <property type="match status" value="1"/>
</dbReference>
<organism evidence="19 20">
    <name type="scientific">Rubritalea squalenifaciens DSM 18772</name>
    <dbReference type="NCBI Taxonomy" id="1123071"/>
    <lineage>
        <taxon>Bacteria</taxon>
        <taxon>Pseudomonadati</taxon>
        <taxon>Verrucomicrobiota</taxon>
        <taxon>Verrucomicrobiia</taxon>
        <taxon>Verrucomicrobiales</taxon>
        <taxon>Rubritaleaceae</taxon>
        <taxon>Rubritalea</taxon>
    </lineage>
</organism>
<dbReference type="InterPro" id="IPR027417">
    <property type="entry name" value="P-loop_NTPase"/>
</dbReference>
<evidence type="ECO:0000256" key="10">
    <source>
        <dbReference type="ARBA" id="ARBA00022840"/>
    </source>
</evidence>
<name>A0A1M6D3S0_9BACT</name>
<evidence type="ECO:0000256" key="2">
    <source>
        <dbReference type="ARBA" id="ARBA00022490"/>
    </source>
</evidence>
<dbReference type="PANTHER" id="PTHR43152">
    <property type="entry name" value="UVRABC SYSTEM PROTEIN A"/>
    <property type="match status" value="1"/>
</dbReference>
<dbReference type="PANTHER" id="PTHR43152:SF3">
    <property type="entry name" value="UVRABC SYSTEM PROTEIN A"/>
    <property type="match status" value="1"/>
</dbReference>
<evidence type="ECO:0000256" key="17">
    <source>
        <dbReference type="SAM" id="MobiDB-lite"/>
    </source>
</evidence>
<dbReference type="InterPro" id="IPR003439">
    <property type="entry name" value="ABC_transporter-like_ATP-bd"/>
</dbReference>
<evidence type="ECO:0000256" key="3">
    <source>
        <dbReference type="ARBA" id="ARBA00022723"/>
    </source>
</evidence>
<protein>
    <recommendedName>
        <fullName evidence="15">UvrABC system protein A</fullName>
    </recommendedName>
    <alternativeName>
        <fullName evidence="16">Excinuclease ABC subunit A</fullName>
    </alternativeName>
</protein>
<evidence type="ECO:0000256" key="12">
    <source>
        <dbReference type="ARBA" id="ARBA00023125"/>
    </source>
</evidence>
<evidence type="ECO:0000256" key="6">
    <source>
        <dbReference type="ARBA" id="ARBA00022763"/>
    </source>
</evidence>
<dbReference type="InParanoid" id="A0A1M6D3S0"/>
<evidence type="ECO:0000256" key="16">
    <source>
        <dbReference type="ARBA" id="ARBA00042156"/>
    </source>
</evidence>
<evidence type="ECO:0000256" key="7">
    <source>
        <dbReference type="ARBA" id="ARBA00022769"/>
    </source>
</evidence>
<evidence type="ECO:0000256" key="1">
    <source>
        <dbReference type="ARBA" id="ARBA00004496"/>
    </source>
</evidence>
<keyword evidence="9" id="KW-0862">Zinc</keyword>
<keyword evidence="2" id="KW-0963">Cytoplasm</keyword>
<keyword evidence="10" id="KW-0067">ATP-binding</keyword>
<feature type="compositionally biased region" description="Basic residues" evidence="17">
    <location>
        <begin position="635"/>
        <end position="644"/>
    </location>
</feature>
<feature type="region of interest" description="Disordered" evidence="17">
    <location>
        <begin position="1"/>
        <end position="25"/>
    </location>
</feature>
<dbReference type="GO" id="GO:0008270">
    <property type="term" value="F:zinc ion binding"/>
    <property type="evidence" value="ECO:0007669"/>
    <property type="project" value="UniProtKB-KW"/>
</dbReference>
<dbReference type="Gene3D" id="1.10.8.280">
    <property type="entry name" value="ABC transporter ATPase domain-like"/>
    <property type="match status" value="1"/>
</dbReference>
<dbReference type="InterPro" id="IPR003593">
    <property type="entry name" value="AAA+_ATPase"/>
</dbReference>
<evidence type="ECO:0000313" key="20">
    <source>
        <dbReference type="Proteomes" id="UP000184510"/>
    </source>
</evidence>
<sequence length="1899" mass="209827">MPAKKTTAKKAAKKTAKKVAKTKSRKTNTEDAIRIFGAKQHNLKNLDLDIPAGKLTVITGPSGSGKSSLAFHTLYAEGQRRYVETFSPYVRQFLDRMDKPVVDRIENIPPAIAVEQKNNIRTTRSTVGTLTELNDYLKVIYPLLAKAYDPETGDEIKPDTPATICDWAFDKHEGENLLVTFPIPIPSGSTQAEVCDFLHQQAYLRVWLKGEVIRTDEPVDPDKKWPAAMANVIQDRIKISKANRLRLHEALEASLSFGKGHTTLIPTQTNKPKEFFNGWSNPKTGFTLQPPTSSLFSFNSPLGACPTCRGFGRVIGIDLKKAVQDPTLSIKEGVIKPFEGERGAECKADLIRCARDKGISAVTPWHSLTKDEQQWILRGEKGDPDDLWRNGQWYGVKGFFDWMETKAYKMHVRVFLSRYRAYTECSACEGTRLKPEALCFKIDGKTLPDLWHIPLDELLPWFQKIAKQSLEDADSSNIERSNSLKHALSEIISRLSYLNQVGLSYLTLDRPARTLSGGEIERVNLTTCLGAALTNTLFVLDEPTVGLHARDIHRLIGVMHSLRDKGNTVVVVEHEEAVMRHADNLIDIGPQAGEHGGQITYHGPVPKNLSALSKKNQESPTLPYLTGDKSASRPRIQKKSRAKQKVLSIKGATKHNIEMLDVDIPLGKFVCLTGVSGSGKSTLANEVIYLNLLDRFHLPNDEDAAFVKSLKGYEELAGVERVDQSPLTRTPRSTPAVYAGAFDAIRELFTRTPEAQDRKLKPGYFSFNSGEGRCQRCMGNGFEKVEMQFLSDLFITCPECQGDRYNATALEITYEGKSIADILKLTITESIEFFALSADDAKKEISLKNKIANALSPLVDVGLGYLRLGQPLNTLSGGESQRLKLCQLLSSTSSGDGRGKLLILDEPTTGLHFTDIEKLLDVFQSLTEQGHSLLVIEHNLDVIRSADHLVELGPGAGTHGGQCVFTGSPQEILKTKTETAKALHLDTEPETAVLKAAEDEALYLVGEAAGSISNQKSVISNSIHISGAREHNLKNFDLSIPRDELVVVTGLSGSGKSTLAFDIIFAEGQRRFLDSMSPYARQFAGQMEKPDIDKIEGLPPTVAIEQRVSRGGGKSTVGTVTEIYHFLRLLYAKLGVQHCPESGEPVVSQTQDAILQQLKKAFSNKKKKQYLVSPLIRGRKGYHTDVAAAAGRKGIELLLVDGKLVETEAFQPLARFKEHDIFAVITDKAPDAEQLSWALAMGKGQCALAEVKGKSFEFQTYSTARVSPVTGISFPELDPHHFSFNSPRGWCSECRGYGVIAESAGKKKRKSRRKANEFNSEAEAEIAEELKHFSDDEDTVRVTCPSCQGDRIQRNARFVLIRDHNIAHITDMSVTAAADMLETWSFEGRDKIIARDILPEITQRLRFLEKVGLNYLSLNRSADTLSGGESQRIRLAAQLGSNLTGVLYVLDEPTIGLHPRDNVQLLQTLEALRTRGNSLIVVEHDEETMRRATQLIDLGPGAGIRGGEVMYAGDPKPLFSKRPTKAAKNSSTGHALANPLQHPIHGGRRKIPALKSKDEWLLLQGCCYNNLKDIDVRIPLGRLTVISGVSGCGKSSLMRGTIPAAYEAGQKKRGKKKDTDHLFKSATNFDQLKYCYEVDQTPIGKTSRSCPATYVKVLDEIRKLYAQLPESRMRGYTASRFSFNNAEGQCPECKGNGRIKLEMDFLPTTWVPCHTCHEKRYNPATLEVFYNGKNIGDVLDMNINDAAEFFSAHTKLHRTLSLLDQTGLGYLKLGQASPTLSGGEAQRLKLVAELTRGRASVRKMGPTNKNLYLIEEPTIGLHQEDVRKLIEVLHRLVDEGHTVIVIEHHTAIMAEADYLIDMGPEAGDQGGTIVAQGPPEKVAKAKNSRTAPFIQEELG</sequence>
<keyword evidence="6" id="KW-0227">DNA damage</keyword>
<dbReference type="GO" id="GO:0005524">
    <property type="term" value="F:ATP binding"/>
    <property type="evidence" value="ECO:0007669"/>
    <property type="project" value="UniProtKB-KW"/>
</dbReference>
<dbReference type="EMBL" id="FQYR01000002">
    <property type="protein sequence ID" value="SHI67849.1"/>
    <property type="molecule type" value="Genomic_DNA"/>
</dbReference>
<dbReference type="InterPro" id="IPR041552">
    <property type="entry name" value="UvrA_DNA-bd"/>
</dbReference>
<keyword evidence="20" id="KW-1185">Reference proteome</keyword>
<feature type="domain" description="ABC transporter" evidence="18">
    <location>
        <begin position="1018"/>
        <end position="1531"/>
    </location>
</feature>
<dbReference type="Gene3D" id="3.40.50.300">
    <property type="entry name" value="P-loop containing nucleotide triphosphate hydrolases"/>
    <property type="match status" value="5"/>
</dbReference>
<feature type="domain" description="ABC transporter" evidence="18">
    <location>
        <begin position="636"/>
        <end position="985"/>
    </location>
</feature>
<keyword evidence="12" id="KW-0238">DNA-binding</keyword>
<dbReference type="STRING" id="1123071.SAMN02745181_0637"/>
<dbReference type="InterPro" id="IPR017871">
    <property type="entry name" value="ABC_transporter-like_CS"/>
</dbReference>
<evidence type="ECO:0000256" key="11">
    <source>
        <dbReference type="ARBA" id="ARBA00022881"/>
    </source>
</evidence>
<keyword evidence="11" id="KW-0267">Excision nuclease</keyword>
<dbReference type="SMART" id="SM00382">
    <property type="entry name" value="AAA"/>
    <property type="match status" value="4"/>
</dbReference>
<dbReference type="Gene3D" id="1.20.1580.10">
    <property type="entry name" value="ABC transporter ATPase like domain"/>
    <property type="match status" value="3"/>
</dbReference>
<keyword evidence="7" id="KW-0228">DNA excision</keyword>
<dbReference type="GO" id="GO:0003677">
    <property type="term" value="F:DNA binding"/>
    <property type="evidence" value="ECO:0007669"/>
    <property type="project" value="UniProtKB-KW"/>
</dbReference>
<evidence type="ECO:0000256" key="9">
    <source>
        <dbReference type="ARBA" id="ARBA00022833"/>
    </source>
</evidence>
<feature type="region of interest" description="Disordered" evidence="17">
    <location>
        <begin position="1523"/>
        <end position="1542"/>
    </location>
</feature>
<keyword evidence="8" id="KW-0863">Zinc-finger</keyword>
<feature type="region of interest" description="Disordered" evidence="17">
    <location>
        <begin position="1875"/>
        <end position="1899"/>
    </location>
</feature>
<dbReference type="GO" id="GO:0004518">
    <property type="term" value="F:nuclease activity"/>
    <property type="evidence" value="ECO:0007669"/>
    <property type="project" value="UniProtKB-KW"/>
</dbReference>
<evidence type="ECO:0000256" key="8">
    <source>
        <dbReference type="ARBA" id="ARBA00022771"/>
    </source>
</evidence>
<dbReference type="OrthoDB" id="9809851at2"/>
<dbReference type="PROSITE" id="PS50893">
    <property type="entry name" value="ABC_TRANSPORTER_2"/>
    <property type="match status" value="2"/>
</dbReference>
<gene>
    <name evidence="19" type="ORF">SAMN02745181_0637</name>
</gene>
<reference evidence="19 20" key="1">
    <citation type="submission" date="2016-11" db="EMBL/GenBank/DDBJ databases">
        <authorList>
            <person name="Jaros S."/>
            <person name="Januszkiewicz K."/>
            <person name="Wedrychowicz H."/>
        </authorList>
    </citation>
    <scope>NUCLEOTIDE SEQUENCE [LARGE SCALE GENOMIC DNA]</scope>
    <source>
        <strain evidence="19 20">DSM 18772</strain>
    </source>
</reference>
<dbReference type="GO" id="GO:0005737">
    <property type="term" value="C:cytoplasm"/>
    <property type="evidence" value="ECO:0007669"/>
    <property type="project" value="UniProtKB-SubCell"/>
</dbReference>
<evidence type="ECO:0000256" key="15">
    <source>
        <dbReference type="ARBA" id="ARBA00039316"/>
    </source>
</evidence>
<evidence type="ECO:0000256" key="13">
    <source>
        <dbReference type="ARBA" id="ARBA00023204"/>
    </source>
</evidence>
<evidence type="ECO:0000259" key="18">
    <source>
        <dbReference type="PROSITE" id="PS50893"/>
    </source>
</evidence>
<dbReference type="NCBIfam" id="TIGR00630">
    <property type="entry name" value="uvra"/>
    <property type="match status" value="1"/>
</dbReference>
<keyword evidence="5" id="KW-0547">Nucleotide-binding</keyword>
<dbReference type="GO" id="GO:0006289">
    <property type="term" value="P:nucleotide-excision repair"/>
    <property type="evidence" value="ECO:0007669"/>
    <property type="project" value="InterPro"/>
</dbReference>
<dbReference type="GO" id="GO:0016887">
    <property type="term" value="F:ATP hydrolysis activity"/>
    <property type="evidence" value="ECO:0007669"/>
    <property type="project" value="InterPro"/>
</dbReference>
<dbReference type="InterPro" id="IPR041102">
    <property type="entry name" value="UvrA_inter"/>
</dbReference>
<dbReference type="Pfam" id="PF17760">
    <property type="entry name" value="UvrA_inter"/>
    <property type="match status" value="2"/>
</dbReference>
<comment type="similarity">
    <text evidence="14">Belongs to the ABC transporter superfamily. UvrA family.</text>
</comment>
<feature type="region of interest" description="Disordered" evidence="17">
    <location>
        <begin position="616"/>
        <end position="644"/>
    </location>
</feature>
<dbReference type="GO" id="GO:0009380">
    <property type="term" value="C:excinuclease repair complex"/>
    <property type="evidence" value="ECO:0007669"/>
    <property type="project" value="InterPro"/>
</dbReference>
<evidence type="ECO:0000256" key="4">
    <source>
        <dbReference type="ARBA" id="ARBA00022737"/>
    </source>
</evidence>